<evidence type="ECO:0000256" key="2">
    <source>
        <dbReference type="ARBA" id="ARBA00023002"/>
    </source>
</evidence>
<organism evidence="4 5">
    <name type="scientific">Pontixanthobacter aestiaquae</name>
    <dbReference type="NCBI Taxonomy" id="1509367"/>
    <lineage>
        <taxon>Bacteria</taxon>
        <taxon>Pseudomonadati</taxon>
        <taxon>Pseudomonadota</taxon>
        <taxon>Alphaproteobacteria</taxon>
        <taxon>Sphingomonadales</taxon>
        <taxon>Erythrobacteraceae</taxon>
        <taxon>Pontixanthobacter</taxon>
    </lineage>
</organism>
<name>A0A844Z4E9_9SPHN</name>
<reference evidence="4 5" key="1">
    <citation type="submission" date="2019-12" db="EMBL/GenBank/DDBJ databases">
        <title>Genomic-based taxomic classification of the family Erythrobacteraceae.</title>
        <authorList>
            <person name="Xu L."/>
        </authorList>
    </citation>
    <scope>NUCLEOTIDE SEQUENCE [LARGE SCALE GENOMIC DNA]</scope>
    <source>
        <strain evidence="4 5">KCTC 42006</strain>
    </source>
</reference>
<dbReference type="EMBL" id="WTYZ01000001">
    <property type="protein sequence ID" value="MXO82374.1"/>
    <property type="molecule type" value="Genomic_DNA"/>
</dbReference>
<sequence length="325" mass="34626">MVSPQAPIDSPFGMRSTAKEVVAGIDLSGKTIIVTGGYSGLGTETVRALAGAGAHVIVGARRPDAAEEVLAEMDGTITILPLDLSDPASIDAFGESVAAMVDTLDMLINNAAIMASPLMRDARGYEMQFATNHLGHFQLTARLWPLLVAAAKAIGRARVVTLSSVGHRLNGLDVDDPNFENREYEKWPAYGQAKSANALFALELDKIGKPHGVRAFAVHPGGIVTPLQRHLTMEEQKAMGWFDEDGNTHESFKSVEEGAATSVWCAVSPLLEGMGGVYCEDCNVGAMADENTPRGSGVSPHIRDEDLAQRLWVKSEELTGVSFPA</sequence>
<gene>
    <name evidence="4" type="ORF">GRI35_03155</name>
</gene>
<dbReference type="Proteomes" id="UP000460290">
    <property type="component" value="Unassembled WGS sequence"/>
</dbReference>
<dbReference type="OrthoDB" id="109589at2"/>
<dbReference type="FunFam" id="3.40.50.720:FF:000594">
    <property type="entry name" value="Short-chain oxidoreductase"/>
    <property type="match status" value="1"/>
</dbReference>
<dbReference type="InterPro" id="IPR036291">
    <property type="entry name" value="NAD(P)-bd_dom_sf"/>
</dbReference>
<dbReference type="PANTHER" id="PTHR24320">
    <property type="entry name" value="RETINOL DEHYDROGENASE"/>
    <property type="match status" value="1"/>
</dbReference>
<protein>
    <recommendedName>
        <fullName evidence="3">Probable oxidoreductase</fullName>
    </recommendedName>
</protein>
<dbReference type="AlphaFoldDB" id="A0A844Z4E9"/>
<keyword evidence="2" id="KW-0560">Oxidoreductase</keyword>
<dbReference type="PRINTS" id="PR00081">
    <property type="entry name" value="GDHRDH"/>
</dbReference>
<comment type="similarity">
    <text evidence="1">Belongs to the short-chain dehydrogenases/reductases (SDR) family.</text>
</comment>
<dbReference type="PANTHER" id="PTHR24320:SF148">
    <property type="entry name" value="NAD(P)-BINDING ROSSMANN-FOLD SUPERFAMILY PROTEIN"/>
    <property type="match status" value="1"/>
</dbReference>
<proteinExistence type="inferred from homology"/>
<evidence type="ECO:0000313" key="5">
    <source>
        <dbReference type="Proteomes" id="UP000460290"/>
    </source>
</evidence>
<evidence type="ECO:0000256" key="3">
    <source>
        <dbReference type="ARBA" id="ARBA00071493"/>
    </source>
</evidence>
<comment type="caution">
    <text evidence="4">The sequence shown here is derived from an EMBL/GenBank/DDBJ whole genome shotgun (WGS) entry which is preliminary data.</text>
</comment>
<dbReference type="SUPFAM" id="SSF51735">
    <property type="entry name" value="NAD(P)-binding Rossmann-fold domains"/>
    <property type="match status" value="1"/>
</dbReference>
<evidence type="ECO:0000256" key="1">
    <source>
        <dbReference type="ARBA" id="ARBA00006484"/>
    </source>
</evidence>
<dbReference type="Pfam" id="PF00106">
    <property type="entry name" value="adh_short"/>
    <property type="match status" value="1"/>
</dbReference>
<accession>A0A844Z4E9</accession>
<dbReference type="NCBIfam" id="NF004845">
    <property type="entry name" value="PRK06196.1"/>
    <property type="match status" value="1"/>
</dbReference>
<dbReference type="Gene3D" id="3.40.50.720">
    <property type="entry name" value="NAD(P)-binding Rossmann-like Domain"/>
    <property type="match status" value="1"/>
</dbReference>
<dbReference type="CDD" id="cd05327">
    <property type="entry name" value="retinol-DH_like_SDR_c_like"/>
    <property type="match status" value="1"/>
</dbReference>
<evidence type="ECO:0000313" key="4">
    <source>
        <dbReference type="EMBL" id="MXO82374.1"/>
    </source>
</evidence>
<dbReference type="InterPro" id="IPR002347">
    <property type="entry name" value="SDR_fam"/>
</dbReference>
<dbReference type="GO" id="GO:0016491">
    <property type="term" value="F:oxidoreductase activity"/>
    <property type="evidence" value="ECO:0007669"/>
    <property type="project" value="UniProtKB-KW"/>
</dbReference>
<keyword evidence="5" id="KW-1185">Reference proteome</keyword>